<name>A0A0E1VYV5_BURPE</name>
<dbReference type="Proteomes" id="UP000001812">
    <property type="component" value="Chromosome I"/>
</dbReference>
<organism evidence="1">
    <name type="scientific">Burkholderia pseudomallei 1710a</name>
    <dbReference type="NCBI Taxonomy" id="320371"/>
    <lineage>
        <taxon>Bacteria</taxon>
        <taxon>Pseudomonadati</taxon>
        <taxon>Pseudomonadota</taxon>
        <taxon>Betaproteobacteria</taxon>
        <taxon>Burkholderiales</taxon>
        <taxon>Burkholderiaceae</taxon>
        <taxon>Burkholderia</taxon>
        <taxon>pseudomallei group</taxon>
    </lineage>
</organism>
<protein>
    <submittedName>
        <fullName evidence="1">Uncharacterized protein</fullName>
    </submittedName>
</protein>
<reference evidence="1" key="1">
    <citation type="submission" date="2009-05" db="EMBL/GenBank/DDBJ databases">
        <authorList>
            <person name="Harkins D.M."/>
            <person name="DeShazer D."/>
            <person name="Woods D.E."/>
            <person name="Brinkac L.M."/>
            <person name="Brown K.A."/>
            <person name="Hung G.C."/>
            <person name="Tuanyok A."/>
            <person name="Zhang B."/>
            <person name="Nierman W.C."/>
        </authorList>
    </citation>
    <scope>NUCLEOTIDE SEQUENCE [LARGE SCALE GENOMIC DNA]</scope>
    <source>
        <strain evidence="1">1710a</strain>
    </source>
</reference>
<evidence type="ECO:0000313" key="1">
    <source>
        <dbReference type="EMBL" id="EET06155.1"/>
    </source>
</evidence>
<sequence>MISVSGDERPARIGRSADCRDARAGLKMDSTTRAIRASQ</sequence>
<dbReference type="EMBL" id="CM000832">
    <property type="protein sequence ID" value="EET06155.1"/>
    <property type="molecule type" value="Genomic_DNA"/>
</dbReference>
<dbReference type="AlphaFoldDB" id="A0A0E1VYV5"/>
<proteinExistence type="predicted"/>
<dbReference type="HOGENOM" id="CLU_3355032_0_0_4"/>
<accession>A0A0E1VYV5</accession>
<gene>
    <name evidence="1" type="ORF">BURPS1710A_0414</name>
</gene>